<feature type="region of interest" description="Disordered" evidence="1">
    <location>
        <begin position="778"/>
        <end position="804"/>
    </location>
</feature>
<feature type="region of interest" description="Disordered" evidence="1">
    <location>
        <begin position="141"/>
        <end position="224"/>
    </location>
</feature>
<organism evidence="2 3">
    <name type="scientific">Besnoitia besnoiti</name>
    <name type="common">Apicomplexan protozoan</name>
    <dbReference type="NCBI Taxonomy" id="94643"/>
    <lineage>
        <taxon>Eukaryota</taxon>
        <taxon>Sar</taxon>
        <taxon>Alveolata</taxon>
        <taxon>Apicomplexa</taxon>
        <taxon>Conoidasida</taxon>
        <taxon>Coccidia</taxon>
        <taxon>Eucoccidiorida</taxon>
        <taxon>Eimeriorina</taxon>
        <taxon>Sarcocystidae</taxon>
        <taxon>Besnoitia</taxon>
    </lineage>
</organism>
<gene>
    <name evidence="2" type="ORF">BESB_071650</name>
</gene>
<evidence type="ECO:0000256" key="1">
    <source>
        <dbReference type="SAM" id="MobiDB-lite"/>
    </source>
</evidence>
<feature type="compositionally biased region" description="Basic and acidic residues" evidence="1">
    <location>
        <begin position="982"/>
        <end position="997"/>
    </location>
</feature>
<feature type="compositionally biased region" description="Gly residues" evidence="1">
    <location>
        <begin position="379"/>
        <end position="388"/>
    </location>
</feature>
<reference evidence="2 3" key="1">
    <citation type="submission" date="2017-09" db="EMBL/GenBank/DDBJ databases">
        <title>Genome sequencing of Besnoitia besnoiti strain Bb-Ger1.</title>
        <authorList>
            <person name="Schares G."/>
            <person name="Venepally P."/>
            <person name="Lorenzi H.A."/>
        </authorList>
    </citation>
    <scope>NUCLEOTIDE SEQUENCE [LARGE SCALE GENOMIC DNA]</scope>
    <source>
        <strain evidence="2 3">Bb-Ger1</strain>
    </source>
</reference>
<feature type="region of interest" description="Disordered" evidence="1">
    <location>
        <begin position="377"/>
        <end position="417"/>
    </location>
</feature>
<feature type="region of interest" description="Disordered" evidence="1">
    <location>
        <begin position="1"/>
        <end position="36"/>
    </location>
</feature>
<feature type="region of interest" description="Disordered" evidence="1">
    <location>
        <begin position="952"/>
        <end position="1046"/>
    </location>
</feature>
<sequence>MLPSLETNLSKWESSGALARGVRSDVSDGSASSMFPAAGASENALSSLGSASVVVVGPPTGGAKIGEQSASPRHPCLSRIPGRSHHHPLEATLPPERSTSLEVSMSTHEVAGLAALYSLPAAPSPCDDLVLEQLLTSANGALRPKRNLPRQRVSRPPSRPGGGSGGETQQNAYHVTTAADLSSRPGEEEDCLSSSLTSKPLPPSPLPPGAELPADALWAPMWPPDRQPRDALPFAALPREGLRLGSRRSPRAATASREGRGKPEAGDATGRRDAGELSEHAVSSEELSGSFWERSVQRILGEAASALRRYPLESRTAAAEASNSPGLPPQARSSAAAWSEESKLLSLRALSRNAADPRVPEATSELVQAVAEGVLRSGRGAGGTGEGRGAISASPLRGLDTQPQRGRRDGPPGGAASVDEVAECLERLYEKNAENTARLRLALMLSRGGYVHPSECSSRAQLDCDEEAKDGLETAVAAEKRGRADLPGELCCAPAAECAAGRGLGENDWEAASGLAAGGSAEGARALADGRRIRALLAASAAGSAMDGKRRRRGSFGEEVGRGGKLLCTEKDDDAGLAVSSRVGCTRADDLLSSLASRVTHPRAFDASCPPPEALRSAGAAGDGCAPLPGTVVGNALQADLPSLCFLARGETGFQAARPQPRGYPLGEDEALRQTVARRELDMGQFSSSVVRSFPFPLSRQVVGDRHATFAPAQSEELDEMKTRSSGVATPESDFFVMKSGRLPVGSEVRGTADRHAETQGGRRFGKFAAGPGVPDCQEGGVGRQPAPVVDGRSGGPQAGDEAEDRNLPECWTVGQKDHFTEKYKWLFISGGMLGCLYCRAMKDRGLRARKRGMKIVSHWADGAVKPSGASRVTNMRSLRKKICRHQDSRTHKEAAELLGEGSLEEAFGGAGRKVHDAARLATLRAGAASPAAMGGNTGMNDWERQLHFLEPRPRGEAPGDGFPPRMGGGPPVGGPVPAVPEHARTGGGRGDDRETGGHVGFACGQPRREPAADSEPEEDSDDESVDSGRRGECSGGADANGRAEVDLRKTHAAVFRAIDGG</sequence>
<dbReference type="OrthoDB" id="9886994at2759"/>
<dbReference type="Proteomes" id="UP000224006">
    <property type="component" value="Unassembled WGS sequence"/>
</dbReference>
<dbReference type="VEuPathDB" id="ToxoDB:BESB_071650"/>
<dbReference type="EMBL" id="NWUJ01000007">
    <property type="protein sequence ID" value="PFH34013.1"/>
    <property type="molecule type" value="Genomic_DNA"/>
</dbReference>
<feature type="compositionally biased region" description="Basic and acidic residues" evidence="1">
    <location>
        <begin position="257"/>
        <end position="283"/>
    </location>
</feature>
<feature type="region of interest" description="Disordered" evidence="1">
    <location>
        <begin position="62"/>
        <end position="98"/>
    </location>
</feature>
<feature type="compositionally biased region" description="Acidic residues" evidence="1">
    <location>
        <begin position="1013"/>
        <end position="1026"/>
    </location>
</feature>
<evidence type="ECO:0000313" key="2">
    <source>
        <dbReference type="EMBL" id="PFH34013.1"/>
    </source>
</evidence>
<name>A0A2A9MEB7_BESBE</name>
<dbReference type="GeneID" id="40312091"/>
<dbReference type="KEGG" id="bbes:BESB_071650"/>
<protein>
    <submittedName>
        <fullName evidence="2">Uncharacterized protein</fullName>
    </submittedName>
</protein>
<accession>A0A2A9MEB7</accession>
<evidence type="ECO:0000313" key="3">
    <source>
        <dbReference type="Proteomes" id="UP000224006"/>
    </source>
</evidence>
<dbReference type="AlphaFoldDB" id="A0A2A9MEB7"/>
<keyword evidence="3" id="KW-1185">Reference proteome</keyword>
<dbReference type="RefSeq" id="XP_029218022.1">
    <property type="nucleotide sequence ID" value="XM_029365538.1"/>
</dbReference>
<comment type="caution">
    <text evidence="2">The sequence shown here is derived from an EMBL/GenBank/DDBJ whole genome shotgun (WGS) entry which is preliminary data.</text>
</comment>
<feature type="region of interest" description="Disordered" evidence="1">
    <location>
        <begin position="238"/>
        <end position="287"/>
    </location>
</feature>
<feature type="compositionally biased region" description="Basic residues" evidence="1">
    <location>
        <begin position="143"/>
        <end position="153"/>
    </location>
</feature>
<feature type="compositionally biased region" description="Polar residues" evidence="1">
    <location>
        <begin position="1"/>
        <end position="13"/>
    </location>
</feature>
<proteinExistence type="predicted"/>
<feature type="compositionally biased region" description="Pro residues" evidence="1">
    <location>
        <begin position="200"/>
        <end position="210"/>
    </location>
</feature>